<feature type="region of interest" description="Disordered" evidence="1">
    <location>
        <begin position="247"/>
        <end position="301"/>
    </location>
</feature>
<dbReference type="InParanoid" id="D8LES1"/>
<dbReference type="OMA" id="RCHHASK"/>
<dbReference type="InterPro" id="IPR057731">
    <property type="entry name" value="STIL_N"/>
</dbReference>
<dbReference type="EMBL" id="FN648000">
    <property type="protein sequence ID" value="CBN79741.1"/>
    <property type="molecule type" value="Genomic_DNA"/>
</dbReference>
<gene>
    <name evidence="3" type="ORF">Esi_0014_0008</name>
</gene>
<feature type="compositionally biased region" description="Polar residues" evidence="1">
    <location>
        <begin position="1100"/>
        <end position="1109"/>
    </location>
</feature>
<feature type="region of interest" description="Disordered" evidence="1">
    <location>
        <begin position="338"/>
        <end position="386"/>
    </location>
</feature>
<name>D8LES1_ECTSI</name>
<feature type="compositionally biased region" description="Gly residues" evidence="1">
    <location>
        <begin position="282"/>
        <end position="294"/>
    </location>
</feature>
<organism evidence="3 4">
    <name type="scientific">Ectocarpus siliculosus</name>
    <name type="common">Brown alga</name>
    <name type="synonym">Conferva siliculosa</name>
    <dbReference type="NCBI Taxonomy" id="2880"/>
    <lineage>
        <taxon>Eukaryota</taxon>
        <taxon>Sar</taxon>
        <taxon>Stramenopiles</taxon>
        <taxon>Ochrophyta</taxon>
        <taxon>PX clade</taxon>
        <taxon>Phaeophyceae</taxon>
        <taxon>Ectocarpales</taxon>
        <taxon>Ectocarpaceae</taxon>
        <taxon>Ectocarpus</taxon>
    </lineage>
</organism>
<dbReference type="EMBL" id="FN649736">
    <property type="protein sequence ID" value="CBN79741.1"/>
    <property type="molecule type" value="Genomic_DNA"/>
</dbReference>
<dbReference type="Proteomes" id="UP000002630">
    <property type="component" value="Linkage Group LG11"/>
</dbReference>
<dbReference type="OrthoDB" id="10504849at2759"/>
<dbReference type="Pfam" id="PF15253">
    <property type="entry name" value="STIL_N"/>
    <property type="match status" value="1"/>
</dbReference>
<feature type="compositionally biased region" description="Basic and acidic residues" evidence="1">
    <location>
        <begin position="1112"/>
        <end position="1124"/>
    </location>
</feature>
<evidence type="ECO:0000256" key="1">
    <source>
        <dbReference type="SAM" id="MobiDB-lite"/>
    </source>
</evidence>
<feature type="compositionally biased region" description="Basic residues" evidence="1">
    <location>
        <begin position="1018"/>
        <end position="1036"/>
    </location>
</feature>
<evidence type="ECO:0000259" key="2">
    <source>
        <dbReference type="Pfam" id="PF15253"/>
    </source>
</evidence>
<evidence type="ECO:0000313" key="4">
    <source>
        <dbReference type="Proteomes" id="UP000002630"/>
    </source>
</evidence>
<accession>D8LES1</accession>
<keyword evidence="4" id="KW-1185">Reference proteome</keyword>
<reference evidence="3 4" key="1">
    <citation type="journal article" date="2010" name="Nature">
        <title>The Ectocarpus genome and the independent evolution of multicellularity in brown algae.</title>
        <authorList>
            <person name="Cock J.M."/>
            <person name="Sterck L."/>
            <person name="Rouze P."/>
            <person name="Scornet D."/>
            <person name="Allen A.E."/>
            <person name="Amoutzias G."/>
            <person name="Anthouard V."/>
            <person name="Artiguenave F."/>
            <person name="Aury J.M."/>
            <person name="Badger J.H."/>
            <person name="Beszteri B."/>
            <person name="Billiau K."/>
            <person name="Bonnet E."/>
            <person name="Bothwell J.H."/>
            <person name="Bowler C."/>
            <person name="Boyen C."/>
            <person name="Brownlee C."/>
            <person name="Carrano C.J."/>
            <person name="Charrier B."/>
            <person name="Cho G.Y."/>
            <person name="Coelho S.M."/>
            <person name="Collen J."/>
            <person name="Corre E."/>
            <person name="Da Silva C."/>
            <person name="Delage L."/>
            <person name="Delaroque N."/>
            <person name="Dittami S.M."/>
            <person name="Doulbeau S."/>
            <person name="Elias M."/>
            <person name="Farnham G."/>
            <person name="Gachon C.M."/>
            <person name="Gschloessl B."/>
            <person name="Heesch S."/>
            <person name="Jabbari K."/>
            <person name="Jubin C."/>
            <person name="Kawai H."/>
            <person name="Kimura K."/>
            <person name="Kloareg B."/>
            <person name="Kupper F.C."/>
            <person name="Lang D."/>
            <person name="Le Bail A."/>
            <person name="Leblanc C."/>
            <person name="Lerouge P."/>
            <person name="Lohr M."/>
            <person name="Lopez P.J."/>
            <person name="Martens C."/>
            <person name="Maumus F."/>
            <person name="Michel G."/>
            <person name="Miranda-Saavedra D."/>
            <person name="Morales J."/>
            <person name="Moreau H."/>
            <person name="Motomura T."/>
            <person name="Nagasato C."/>
            <person name="Napoli C.A."/>
            <person name="Nelson D.R."/>
            <person name="Nyvall-Collen P."/>
            <person name="Peters A.F."/>
            <person name="Pommier C."/>
            <person name="Potin P."/>
            <person name="Poulain J."/>
            <person name="Quesneville H."/>
            <person name="Read B."/>
            <person name="Rensing S.A."/>
            <person name="Ritter A."/>
            <person name="Rousvoal S."/>
            <person name="Samanta M."/>
            <person name="Samson G."/>
            <person name="Schroeder D.C."/>
            <person name="Segurens B."/>
            <person name="Strittmatter M."/>
            <person name="Tonon T."/>
            <person name="Tregear J.W."/>
            <person name="Valentin K."/>
            <person name="von Dassow P."/>
            <person name="Yamagishi T."/>
            <person name="Van de Peer Y."/>
            <person name="Wincker P."/>
        </authorList>
    </citation>
    <scope>NUCLEOTIDE SEQUENCE [LARGE SCALE GENOMIC DNA]</scope>
    <source>
        <strain evidence="4">Ec32 / CCAP1310/4</strain>
    </source>
</reference>
<evidence type="ECO:0000313" key="3">
    <source>
        <dbReference type="EMBL" id="CBN79741.1"/>
    </source>
</evidence>
<dbReference type="AlphaFoldDB" id="D8LES1"/>
<feature type="region of interest" description="Disordered" evidence="1">
    <location>
        <begin position="641"/>
        <end position="859"/>
    </location>
</feature>
<feature type="compositionally biased region" description="Basic residues" evidence="1">
    <location>
        <begin position="259"/>
        <end position="272"/>
    </location>
</feature>
<feature type="domain" description="STIL N-terminal" evidence="2">
    <location>
        <begin position="390"/>
        <end position="470"/>
    </location>
</feature>
<protein>
    <recommendedName>
        <fullName evidence="2">STIL N-terminal domain-containing protein</fullName>
    </recommendedName>
</protein>
<feature type="region of interest" description="Disordered" evidence="1">
    <location>
        <begin position="472"/>
        <end position="491"/>
    </location>
</feature>
<feature type="compositionally biased region" description="Pro residues" evidence="1">
    <location>
        <begin position="666"/>
        <end position="679"/>
    </location>
</feature>
<proteinExistence type="predicted"/>
<sequence length="1228" mass="124691">MARRPHPTLAVTDSERTLILQRRNSGGKPSRAKRRVSSYFAAEEASDTSAESLASCSRRDGRTGTTACISTADKTKDISSLAGGGGSSRTGGRWILEGIRHSRQGQVLQPAKDGNDSIISPAGPAAAVFYGSVRFPASRVALWNRRPTGSPLTLTPESAAPILVLRQRAADLIASELLSLAAEGERWHGVLGSTGDILQGSSLASDPRLLAASSSSSSNAPFSCLALEIAGMKAGEAAAAAAAAAAQKRDGDTGELRPSARRRRAAPPRGRRCVVALSGAAASGGGEGRGGRGSTEGNDDDEVYYSSLLDDCINRVGAAKSADPPTFTPLRLQCSLKGRRGGATDSRGSGGCDNGVDGETSPSARKQHRQAGSANGGSGAGQPAPLQGAATLSLRAEMIAPALGVRLTPIAAPALLHTALYQSLLSRGAEDKLQSGLVTLNEGRRAVLLSDNDPLSLRAPIVGVWVSGGDSGGTGGVGTPSGQQQQSGRRLSPLTHPYVYPACLRFLLGFRGGSGASKSTTAAAAAAAASPVAFLVLQLPGGVGGGTPGCYEACAVSASAATPTAAGGGGMRVASVGFEQLDFSADVDVSVGGGGREGGATGGGASSANRAVVIARLRRVSSLTAAGGAFGRALARARGRYRGTQQAENGAATPPFLPSPSATRTPPQPSPQQRPPPPRSIGATQRWHSRHHSQPTPEDRENEGPTEVQQDRPLLHPPVPIAAPTKPVVHSPRSAASKADSSPARATGRTSAINTPEKILSHAIHHSTSPAKRGLRGGSGPRASVLGGAGEGTTRPGDGHGRPRPPWRSQEEGFRELSSGGGGSSHRMAAVEGREASSSSPPSLPEKGEELPSPSPAPVAAAAVAAAAPAWTPRNSLDLLALAPEATGDTAWAQQAMPPPSEAPYNRAKSMVEASTNTSLFWGAPLMPQAAAAAAGGSPTRPGTVVLATKAAFDTPEGERCHHASKGGGGGEGGGGGGGEAEENAVAPLPSSRRSETPTPPSAAHAGAAVRHGWTTQRGRRRRRRAGAGERQRHRNGGNAGGERDSSGDDDASDGGASTAWSRNSSDVDEGETTTSLELLPLRVPPPAGLGSGSGASAARLNSSVSSAGSAHRIDDNASKDDKASGTTGEEEGREGQQAVVIVTPERNGSCDGGRGRQPLLGRRGGERGGAWGVPIVPVADLMVVPRIEFGQMTDDEMGSDLDEGETIGRIESKYLQGGGSVAPFLRC</sequence>
<feature type="region of interest" description="Disordered" evidence="1">
    <location>
        <begin position="954"/>
        <end position="1166"/>
    </location>
</feature>
<feature type="compositionally biased region" description="Basic and acidic residues" evidence="1">
    <location>
        <begin position="697"/>
        <end position="714"/>
    </location>
</feature>
<feature type="compositionally biased region" description="Gly residues" evidence="1">
    <location>
        <begin position="966"/>
        <end position="979"/>
    </location>
</feature>